<dbReference type="Proteomes" id="UP000315003">
    <property type="component" value="Chromosome"/>
</dbReference>
<evidence type="ECO:0000256" key="2">
    <source>
        <dbReference type="ARBA" id="ARBA00022692"/>
    </source>
</evidence>
<keyword evidence="3 6" id="KW-1133">Transmembrane helix</keyword>
<dbReference type="InterPro" id="IPR000620">
    <property type="entry name" value="EamA_dom"/>
</dbReference>
<evidence type="ECO:0000256" key="3">
    <source>
        <dbReference type="ARBA" id="ARBA00022989"/>
    </source>
</evidence>
<feature type="transmembrane region" description="Helical" evidence="6">
    <location>
        <begin position="423"/>
        <end position="443"/>
    </location>
</feature>
<gene>
    <name evidence="8" type="ORF">SV7mr_05310</name>
</gene>
<name>A0A517SPJ6_9BACT</name>
<dbReference type="GO" id="GO:0016020">
    <property type="term" value="C:membrane"/>
    <property type="evidence" value="ECO:0007669"/>
    <property type="project" value="UniProtKB-SubCell"/>
</dbReference>
<evidence type="ECO:0000256" key="4">
    <source>
        <dbReference type="ARBA" id="ARBA00023136"/>
    </source>
</evidence>
<evidence type="ECO:0000259" key="7">
    <source>
        <dbReference type="Pfam" id="PF00892"/>
    </source>
</evidence>
<feature type="transmembrane region" description="Helical" evidence="6">
    <location>
        <begin position="359"/>
        <end position="377"/>
    </location>
</feature>
<keyword evidence="2 6" id="KW-0812">Transmembrane</keyword>
<feature type="transmembrane region" description="Helical" evidence="6">
    <location>
        <begin position="327"/>
        <end position="347"/>
    </location>
</feature>
<dbReference type="AlphaFoldDB" id="A0A517SPJ6"/>
<feature type="transmembrane region" description="Helical" evidence="6">
    <location>
        <begin position="256"/>
        <end position="273"/>
    </location>
</feature>
<evidence type="ECO:0000256" key="1">
    <source>
        <dbReference type="ARBA" id="ARBA00004141"/>
    </source>
</evidence>
<feature type="compositionally biased region" description="Low complexity" evidence="5">
    <location>
        <begin position="41"/>
        <end position="75"/>
    </location>
</feature>
<evidence type="ECO:0000256" key="5">
    <source>
        <dbReference type="SAM" id="MobiDB-lite"/>
    </source>
</evidence>
<keyword evidence="4 6" id="KW-0472">Membrane</keyword>
<evidence type="ECO:0000313" key="8">
    <source>
        <dbReference type="EMBL" id="QDT58042.1"/>
    </source>
</evidence>
<feature type="transmembrane region" description="Helical" evidence="6">
    <location>
        <begin position="221"/>
        <end position="247"/>
    </location>
</feature>
<feature type="compositionally biased region" description="Polar residues" evidence="5">
    <location>
        <begin position="1"/>
        <end position="38"/>
    </location>
</feature>
<organism evidence="8 9">
    <name type="scientific">Stieleria bergensis</name>
    <dbReference type="NCBI Taxonomy" id="2528025"/>
    <lineage>
        <taxon>Bacteria</taxon>
        <taxon>Pseudomonadati</taxon>
        <taxon>Planctomycetota</taxon>
        <taxon>Planctomycetia</taxon>
        <taxon>Pirellulales</taxon>
        <taxon>Pirellulaceae</taxon>
        <taxon>Stieleria</taxon>
    </lineage>
</organism>
<feature type="region of interest" description="Disordered" evidence="5">
    <location>
        <begin position="1"/>
        <end position="109"/>
    </location>
</feature>
<proteinExistence type="predicted"/>
<feature type="transmembrane region" description="Helical" evidence="6">
    <location>
        <begin position="449"/>
        <end position="468"/>
    </location>
</feature>
<comment type="subcellular location">
    <subcellularLocation>
        <location evidence="1">Membrane</location>
        <topology evidence="1">Multi-pass membrane protein</topology>
    </subcellularLocation>
</comment>
<feature type="domain" description="EamA" evidence="7">
    <location>
        <begin position="116"/>
        <end position="269"/>
    </location>
</feature>
<evidence type="ECO:0000256" key="6">
    <source>
        <dbReference type="SAM" id="Phobius"/>
    </source>
</evidence>
<protein>
    <submittedName>
        <fullName evidence="8">EamA-like transporter family protein</fullName>
    </submittedName>
</protein>
<sequence>MDTNLPTDPSTGSPERRAQVSSQPKPLANHNHQASGPSHQPDLSSPDLSSPDLSSPDLSSPDLSSPDLSSPDLSLTAGTTSAENADAADQPWPPPPPRDQTLPRPRPVLSPWQQAIGPLCGLLSAILYTASNIGLRQCVDVNPYVVSAMKATPNLVLLTPWIVMHWAWKQQSSHTHSRPANPAKRATPSARHTRTRLIDFTVAAIFAQFLGNVAFQKALELIGISTVVPITLGTIIVCGAILGVVILKESIGLRKLIAMLTLITAVVVLAIPSQDSMDSQSPAEAKRQLAATDQASIAAEPSPSGLSNDSTVTESASVGSAASSKRAWQIIFGSGWAILSGLTYAYFGVAMRRSLRDGIGSTTLMLISGAVGVGLLWGYSLIQLGLIQISEIHARSWLWMSFAGLCNFIAFITLTASLKRLPLVAVNLINASQVALAATAGVILFSEPITVTLVVGLVLTLTGLMILARRTRASIVVTD</sequence>
<feature type="transmembrane region" description="Helical" evidence="6">
    <location>
        <begin position="397"/>
        <end position="416"/>
    </location>
</feature>
<dbReference type="EMBL" id="CP036272">
    <property type="protein sequence ID" value="QDT58042.1"/>
    <property type="molecule type" value="Genomic_DNA"/>
</dbReference>
<evidence type="ECO:0000313" key="9">
    <source>
        <dbReference type="Proteomes" id="UP000315003"/>
    </source>
</evidence>
<dbReference type="Pfam" id="PF00892">
    <property type="entry name" value="EamA"/>
    <property type="match status" value="2"/>
</dbReference>
<dbReference type="InterPro" id="IPR037185">
    <property type="entry name" value="EmrE-like"/>
</dbReference>
<reference evidence="8 9" key="1">
    <citation type="submission" date="2019-02" db="EMBL/GenBank/DDBJ databases">
        <title>Deep-cultivation of Planctomycetes and their phenomic and genomic characterization uncovers novel biology.</title>
        <authorList>
            <person name="Wiegand S."/>
            <person name="Jogler M."/>
            <person name="Boedeker C."/>
            <person name="Pinto D."/>
            <person name="Vollmers J."/>
            <person name="Rivas-Marin E."/>
            <person name="Kohn T."/>
            <person name="Peeters S.H."/>
            <person name="Heuer A."/>
            <person name="Rast P."/>
            <person name="Oberbeckmann S."/>
            <person name="Bunk B."/>
            <person name="Jeske O."/>
            <person name="Meyerdierks A."/>
            <person name="Storesund J.E."/>
            <person name="Kallscheuer N."/>
            <person name="Luecker S."/>
            <person name="Lage O.M."/>
            <person name="Pohl T."/>
            <person name="Merkel B.J."/>
            <person name="Hornburger P."/>
            <person name="Mueller R.-W."/>
            <person name="Bruemmer F."/>
            <person name="Labrenz M."/>
            <person name="Spormann A.M."/>
            <person name="Op den Camp H."/>
            <person name="Overmann J."/>
            <person name="Amann R."/>
            <person name="Jetten M.S.M."/>
            <person name="Mascher T."/>
            <person name="Medema M.H."/>
            <person name="Devos D.P."/>
            <person name="Kaster A.-K."/>
            <person name="Ovreas L."/>
            <person name="Rohde M."/>
            <person name="Galperin M.Y."/>
            <person name="Jogler C."/>
        </authorList>
    </citation>
    <scope>NUCLEOTIDE SEQUENCE [LARGE SCALE GENOMIC DNA]</scope>
    <source>
        <strain evidence="8 9">SV_7m_r</strain>
    </source>
</reference>
<dbReference type="Gene3D" id="1.10.3730.20">
    <property type="match status" value="2"/>
</dbReference>
<dbReference type="PANTHER" id="PTHR22911:SF6">
    <property type="entry name" value="SOLUTE CARRIER FAMILY 35 MEMBER G1"/>
    <property type="match status" value="1"/>
</dbReference>
<accession>A0A517SPJ6</accession>
<feature type="compositionally biased region" description="Pro residues" evidence="5">
    <location>
        <begin position="91"/>
        <end position="108"/>
    </location>
</feature>
<feature type="domain" description="EamA" evidence="7">
    <location>
        <begin position="332"/>
        <end position="467"/>
    </location>
</feature>
<keyword evidence="9" id="KW-1185">Reference proteome</keyword>
<dbReference type="PANTHER" id="PTHR22911">
    <property type="entry name" value="ACYL-MALONYL CONDENSING ENZYME-RELATED"/>
    <property type="match status" value="1"/>
</dbReference>
<dbReference type="SUPFAM" id="SSF103481">
    <property type="entry name" value="Multidrug resistance efflux transporter EmrE"/>
    <property type="match status" value="2"/>
</dbReference>